<dbReference type="Proteomes" id="UP001167831">
    <property type="component" value="Unassembled WGS sequence"/>
</dbReference>
<accession>A0AAW7JNG1</accession>
<dbReference type="EMBL" id="JAUEIF010000015">
    <property type="protein sequence ID" value="MDN0026302.1"/>
    <property type="molecule type" value="Genomic_DNA"/>
</dbReference>
<keyword evidence="5" id="KW-1185">Reference proteome</keyword>
<dbReference type="AlphaFoldDB" id="A0AAW7JNG1"/>
<evidence type="ECO:0000256" key="2">
    <source>
        <dbReference type="SAM" id="Phobius"/>
    </source>
</evidence>
<dbReference type="Proteomes" id="UP001168478">
    <property type="component" value="Unassembled WGS sequence"/>
</dbReference>
<organism evidence="4 6">
    <name type="scientific">Leyella lascolaii</name>
    <dbReference type="NCBI Taxonomy" id="1776379"/>
    <lineage>
        <taxon>Bacteria</taxon>
        <taxon>Pseudomonadati</taxon>
        <taxon>Bacteroidota</taxon>
        <taxon>Bacteroidia</taxon>
        <taxon>Bacteroidales</taxon>
        <taxon>Prevotellaceae</taxon>
        <taxon>Leyella</taxon>
    </lineage>
</organism>
<feature type="transmembrane region" description="Helical" evidence="2">
    <location>
        <begin position="6"/>
        <end position="24"/>
    </location>
</feature>
<feature type="region of interest" description="Disordered" evidence="1">
    <location>
        <begin position="38"/>
        <end position="85"/>
    </location>
</feature>
<comment type="caution">
    <text evidence="4">The sequence shown here is derived from an EMBL/GenBank/DDBJ whole genome shotgun (WGS) entry which is preliminary data.</text>
</comment>
<evidence type="ECO:0000313" key="3">
    <source>
        <dbReference type="EMBL" id="MDN0022440.1"/>
    </source>
</evidence>
<feature type="compositionally biased region" description="Polar residues" evidence="1">
    <location>
        <begin position="44"/>
        <end position="59"/>
    </location>
</feature>
<reference evidence="4" key="2">
    <citation type="submission" date="2023-08" db="EMBL/GenBank/DDBJ databases">
        <title>Identification and characterization of horizontal gene transfer across gut microbiota members of farm animals based on homology search.</title>
        <authorList>
            <person name="Schwarzerova J."/>
            <person name="Nykrynova M."/>
            <person name="Jureckova K."/>
            <person name="Cejkova D."/>
            <person name="Rychlik I."/>
        </authorList>
    </citation>
    <scope>NUCLEOTIDE SEQUENCE</scope>
    <source>
        <strain evidence="4">ET15</strain>
        <strain evidence="3">ET37</strain>
    </source>
</reference>
<dbReference type="RefSeq" id="WP_286685439.1">
    <property type="nucleotide sequence ID" value="NZ_JAUEIE010000004.1"/>
</dbReference>
<sequence length="149" mass="17032">MSAFAIFVLVLTVIYVIYYSAIIMQDLYAKKDAPKTEEEDFDVSQMQNQEEPISITEDSNGFHLNGDTTEEQEEPSSVTWIENDDDANKYQEKIKKEHTSVEEECQRLQDSMEDVDIDSTGETEADVMVSMLLNQKPGGPKIFYSRDNV</sequence>
<evidence type="ECO:0000313" key="6">
    <source>
        <dbReference type="Proteomes" id="UP001168478"/>
    </source>
</evidence>
<reference evidence="4" key="1">
    <citation type="submission" date="2023-06" db="EMBL/GenBank/DDBJ databases">
        <authorList>
            <person name="Zeman M."/>
            <person name="Kubasova T."/>
            <person name="Jahodarova E."/>
            <person name="Nykrynova M."/>
            <person name="Rychlik I."/>
        </authorList>
    </citation>
    <scope>NUCLEOTIDE SEQUENCE</scope>
    <source>
        <strain evidence="4">ET15</strain>
        <strain evidence="3">ET37</strain>
    </source>
</reference>
<evidence type="ECO:0000313" key="5">
    <source>
        <dbReference type="Proteomes" id="UP001167831"/>
    </source>
</evidence>
<proteinExistence type="predicted"/>
<evidence type="ECO:0000256" key="1">
    <source>
        <dbReference type="SAM" id="MobiDB-lite"/>
    </source>
</evidence>
<protein>
    <submittedName>
        <fullName evidence="4">Uncharacterized protein</fullName>
    </submittedName>
</protein>
<keyword evidence="2" id="KW-0472">Membrane</keyword>
<keyword evidence="2" id="KW-0812">Transmembrane</keyword>
<evidence type="ECO:0000313" key="4">
    <source>
        <dbReference type="EMBL" id="MDN0026302.1"/>
    </source>
</evidence>
<keyword evidence="2" id="KW-1133">Transmembrane helix</keyword>
<name>A0AAW7JNG1_9BACT</name>
<dbReference type="EMBL" id="JAUEIE010000004">
    <property type="protein sequence ID" value="MDN0022440.1"/>
    <property type="molecule type" value="Genomic_DNA"/>
</dbReference>
<gene>
    <name evidence="3" type="ORF">QVN81_05300</name>
    <name evidence="4" type="ORF">QVN84_12360</name>
</gene>